<reference evidence="1" key="1">
    <citation type="journal article" date="2020" name="Fungal Divers.">
        <title>Resolving the Mortierellaceae phylogeny through synthesis of multi-gene phylogenetics and phylogenomics.</title>
        <authorList>
            <person name="Vandepol N."/>
            <person name="Liber J."/>
            <person name="Desiro A."/>
            <person name="Na H."/>
            <person name="Kennedy M."/>
            <person name="Barry K."/>
            <person name="Grigoriev I.V."/>
            <person name="Miller A.N."/>
            <person name="O'Donnell K."/>
            <person name="Stajich J.E."/>
            <person name="Bonito G."/>
        </authorList>
    </citation>
    <scope>NUCLEOTIDE SEQUENCE</scope>
    <source>
        <strain evidence="1">MES-2147</strain>
    </source>
</reference>
<accession>A0A9P6MEB4</accession>
<protein>
    <submittedName>
        <fullName evidence="1">Uncharacterized protein</fullName>
    </submittedName>
</protein>
<gene>
    <name evidence="1" type="ORF">BGZ65_009591</name>
</gene>
<evidence type="ECO:0000313" key="2">
    <source>
        <dbReference type="Proteomes" id="UP000749646"/>
    </source>
</evidence>
<name>A0A9P6MEB4_9FUNG</name>
<sequence>MAAPFKVTHASGATSLALLTQMAAKRASSDPIIRLDPIKRPRAQTYVESTDIEIILSTCRYGAIINITDHKPLELSFFLQDYKAFKSEIAQKLAGAIIHTGSQVLILKAEIYDRAPADDPHSFDLVKPILDVKRVSKIFHDNVEKLIIGTHQWSALVTSSIELTTGKIEAGANNSYTHTASQSTIWSRDDWRLNPLVERQLRSKFYHKETYSRGASVFRLISHWSCLPVTIFRRERGL</sequence>
<feature type="non-terminal residue" evidence="1">
    <location>
        <position position="238"/>
    </location>
</feature>
<dbReference type="EMBL" id="JAAAHW010001497">
    <property type="protein sequence ID" value="KAF9994763.1"/>
    <property type="molecule type" value="Genomic_DNA"/>
</dbReference>
<keyword evidence="2" id="KW-1185">Reference proteome</keyword>
<proteinExistence type="predicted"/>
<organism evidence="1 2">
    <name type="scientific">Modicella reniformis</name>
    <dbReference type="NCBI Taxonomy" id="1440133"/>
    <lineage>
        <taxon>Eukaryota</taxon>
        <taxon>Fungi</taxon>
        <taxon>Fungi incertae sedis</taxon>
        <taxon>Mucoromycota</taxon>
        <taxon>Mortierellomycotina</taxon>
        <taxon>Mortierellomycetes</taxon>
        <taxon>Mortierellales</taxon>
        <taxon>Mortierellaceae</taxon>
        <taxon>Modicella</taxon>
    </lineage>
</organism>
<evidence type="ECO:0000313" key="1">
    <source>
        <dbReference type="EMBL" id="KAF9994763.1"/>
    </source>
</evidence>
<comment type="caution">
    <text evidence="1">The sequence shown here is derived from an EMBL/GenBank/DDBJ whole genome shotgun (WGS) entry which is preliminary data.</text>
</comment>
<dbReference type="AlphaFoldDB" id="A0A9P6MEB4"/>
<dbReference type="Proteomes" id="UP000749646">
    <property type="component" value="Unassembled WGS sequence"/>
</dbReference>
<dbReference type="OrthoDB" id="2403708at2759"/>